<accession>X1KQ17</accession>
<sequence length="125" mass="13522">MKRQLYLPLLITLLASLVFGVLPWGQPSTVYAAPDTEVRQPDGDISDGGWTTTPLWSQIDEGSGSPDETYILCPNNKNSTGECSVQDPTNAGTYTDVQIKVFARKDVAGGHQRGLDADIRIATNL</sequence>
<feature type="non-terminal residue" evidence="1">
    <location>
        <position position="125"/>
    </location>
</feature>
<gene>
    <name evidence="1" type="ORF">S06H3_21833</name>
</gene>
<name>X1KQ17_9ZZZZ</name>
<comment type="caution">
    <text evidence="1">The sequence shown here is derived from an EMBL/GenBank/DDBJ whole genome shotgun (WGS) entry which is preliminary data.</text>
</comment>
<reference evidence="1" key="1">
    <citation type="journal article" date="2014" name="Front. Microbiol.">
        <title>High frequency of phylogenetically diverse reductive dehalogenase-homologous genes in deep subseafloor sedimentary metagenomes.</title>
        <authorList>
            <person name="Kawai M."/>
            <person name="Futagami T."/>
            <person name="Toyoda A."/>
            <person name="Takaki Y."/>
            <person name="Nishi S."/>
            <person name="Hori S."/>
            <person name="Arai W."/>
            <person name="Tsubouchi T."/>
            <person name="Morono Y."/>
            <person name="Uchiyama I."/>
            <person name="Ito T."/>
            <person name="Fujiyama A."/>
            <person name="Inagaki F."/>
            <person name="Takami H."/>
        </authorList>
    </citation>
    <scope>NUCLEOTIDE SEQUENCE</scope>
    <source>
        <strain evidence="1">Expedition CK06-06</strain>
    </source>
</reference>
<protein>
    <submittedName>
        <fullName evidence="1">Uncharacterized protein</fullName>
    </submittedName>
</protein>
<dbReference type="EMBL" id="BARV01011536">
    <property type="protein sequence ID" value="GAI09162.1"/>
    <property type="molecule type" value="Genomic_DNA"/>
</dbReference>
<proteinExistence type="predicted"/>
<organism evidence="1">
    <name type="scientific">marine sediment metagenome</name>
    <dbReference type="NCBI Taxonomy" id="412755"/>
    <lineage>
        <taxon>unclassified sequences</taxon>
        <taxon>metagenomes</taxon>
        <taxon>ecological metagenomes</taxon>
    </lineage>
</organism>
<dbReference type="AlphaFoldDB" id="X1KQ17"/>
<evidence type="ECO:0000313" key="1">
    <source>
        <dbReference type="EMBL" id="GAI09162.1"/>
    </source>
</evidence>